<comment type="catalytic activity">
    <reaction evidence="9">
        <text>a 5'-end (N(2),N(7)-dimethyl 5'-triphosphoguanosine)-ribonucleoside in snoRNA + S-adenosyl-L-methionine = a 5'-end (N(2),N(2),N(7)-trimethyl 5'-triphosphoguanosine)-ribonucleoside in snoRNA + S-adenosyl-L-homocysteine + H(+)</text>
        <dbReference type="Rhea" id="RHEA:78507"/>
        <dbReference type="Rhea" id="RHEA-COMP:19088"/>
        <dbReference type="Rhea" id="RHEA-COMP:19090"/>
        <dbReference type="ChEBI" id="CHEBI:15378"/>
        <dbReference type="ChEBI" id="CHEBI:57856"/>
        <dbReference type="ChEBI" id="CHEBI:59789"/>
        <dbReference type="ChEBI" id="CHEBI:167623"/>
        <dbReference type="ChEBI" id="CHEBI:172880"/>
    </reaction>
    <physiologicalReaction direction="left-to-right" evidence="9">
        <dbReference type="Rhea" id="RHEA:78508"/>
    </physiologicalReaction>
</comment>
<dbReference type="PROSITE" id="PS50020">
    <property type="entry name" value="WW_DOMAIN_2"/>
    <property type="match status" value="1"/>
</dbReference>
<sequence length="1177" mass="128401">MPAEAEEIPPAIRRLGRHFRLTEVHLWDDWYCSAGAAEVGGHTSWRSSVDTTGSGDHLTDKIQNKAPKQTDEGHPSVEDLELANLMGSLGLPVSFSTSKEVSVDNNTSFYSKVSIAEALLPLQKKNAPNKVKKNRRKVYYEAENITGDDLRTFTGTKEIESAVQLMACIEQTNPCSSSRSTVGCNEVCQGDSEKMGKDNGYANEQEESGCGYLCSAKVLSSSEAESKCELNQLTSQSHANTNNPLKADSPVQDNQTGEVVLQLNKEMLEQNSIDNECRISSGRLSTIEDQLSGGTPSTSHDNSDVNHETCLSSEEPSPVDNNPTQMSDSSFYFEYGDWRVLWDPFYSRYYFYNILTQESTWYPPRGLEDFASHSSTHIPDGLDELGSQSKSIPAQEHDQAGGDKHLDGQGQDCYSILSNLSDITDEERINQCMVSFTDEACHTDSIQNDSSMSEISEMHLEVARTKKKKRVRRSKSYHSCQGLAENVSNDIAKYWTQRYSLFSLFDSGIKMDGEGWFSVTPELIAKHHASRIGAGVVIDCFTGVGGNAIHFAMKCKHVIAIDIDQQKIDCAQHNATVYGVNDYIDFITADFIDTAPHLKGETAFMSPPWGGPDYAKVDAYDINTMLKPCDGYSLFKLGTSIASRVVMFLPRNIDQNQLADMCLSVDPPWAVEVEKNFLNGKLKAITAYFEQQDDSDLQLASDSVNMTVDAGAAVERVRAAGLLKTQGLIGGKWVDAYDGKMLEVQNPATGEILANVSCMGSKETSDAIASAHSTFYSWSKLTASERSKVLRKWHDLIISHKEELALLMTLEQGKPMKEALGEVTYGASFIEYFAEEAKRIYGDIIPPTLSDRRLLVLKQVGPALACGCTVVVKPSEFTPLTALAAADLALQAGIPPGALNVVMGNAPEIGDSLLQSTQVRKITFTGSTAVGKKLMAGSANTVKKVSLELGGNAPCIVFDDADIDVAIKGSLAAKFRNSGQTCVCANRILVQEGIYEKFASVFVKAVQSLQVGNGLEESTSQGPLINEAAVQKVEKFINDATSKGANIMLGGKRHSLGMTFYEPTVVGNVSNDMLLFRDEVFGPVAPLIPFKTEEDAIHMANDTNAGLAAYIFTKSIPRSWRVSEALEYGLVGVNEGLISTEVAPFGGVKQSGLGREGSKYGVDEYLELKYICMGNLN</sequence>
<proteinExistence type="inferred from homology"/>
<evidence type="ECO:0000256" key="15">
    <source>
        <dbReference type="RuleBase" id="RU003345"/>
    </source>
</evidence>
<feature type="compositionally biased region" description="Basic and acidic residues" evidence="16">
    <location>
        <begin position="57"/>
        <end position="74"/>
    </location>
</feature>
<dbReference type="InterPro" id="IPR001202">
    <property type="entry name" value="WW_dom"/>
</dbReference>
<dbReference type="InterPro" id="IPR015590">
    <property type="entry name" value="Aldehyde_DH_dom"/>
</dbReference>
<feature type="region of interest" description="Disordered" evidence="16">
    <location>
        <begin position="287"/>
        <end position="325"/>
    </location>
</feature>
<dbReference type="PROSITE" id="PS00070">
    <property type="entry name" value="ALDEHYDE_DEHYDR_CYS"/>
    <property type="match status" value="1"/>
</dbReference>
<evidence type="ECO:0000256" key="14">
    <source>
        <dbReference type="PROSITE-ProRule" id="PRU10007"/>
    </source>
</evidence>
<feature type="compositionally biased region" description="Polar residues" evidence="16">
    <location>
        <begin position="44"/>
        <end position="54"/>
    </location>
</feature>
<feature type="compositionally biased region" description="Polar residues" evidence="16">
    <location>
        <begin position="287"/>
        <end position="300"/>
    </location>
</feature>
<dbReference type="GO" id="GO:0009450">
    <property type="term" value="P:gamma-aminobutyric acid catabolic process"/>
    <property type="evidence" value="ECO:0007669"/>
    <property type="project" value="TreeGrafter"/>
</dbReference>
<dbReference type="PANTHER" id="PTHR43353:SF5">
    <property type="entry name" value="SUCCINATE-SEMIALDEHYDE DEHYDROGENASE, MITOCHONDRIAL"/>
    <property type="match status" value="1"/>
</dbReference>
<dbReference type="Gene3D" id="3.40.309.10">
    <property type="entry name" value="Aldehyde Dehydrogenase, Chain A, domain 2"/>
    <property type="match status" value="1"/>
</dbReference>
<dbReference type="Gene3D" id="2.20.70.10">
    <property type="match status" value="1"/>
</dbReference>
<dbReference type="InterPro" id="IPR036020">
    <property type="entry name" value="WW_dom_sf"/>
</dbReference>
<dbReference type="InterPro" id="IPR029510">
    <property type="entry name" value="Ald_DH_CS_GLU"/>
</dbReference>
<comment type="similarity">
    <text evidence="7">Belongs to the methyltransferase superfamily. Trimethylguanosine synthase family.</text>
</comment>
<dbReference type="Pfam" id="PF09445">
    <property type="entry name" value="Methyltransf_15"/>
    <property type="match status" value="1"/>
</dbReference>
<feature type="compositionally biased region" description="Polar residues" evidence="16">
    <location>
        <begin position="309"/>
        <end position="325"/>
    </location>
</feature>
<evidence type="ECO:0000259" key="17">
    <source>
        <dbReference type="PROSITE" id="PS50020"/>
    </source>
</evidence>
<evidence type="ECO:0000256" key="2">
    <source>
        <dbReference type="ARBA" id="ARBA00009986"/>
    </source>
</evidence>
<dbReference type="FunFam" id="3.40.50.150:FF:000305">
    <property type="entry name" value="S-adenosyl-L-methionine-dependent methyltransferase superfamily protein"/>
    <property type="match status" value="1"/>
</dbReference>
<reference evidence="19" key="2">
    <citation type="submission" date="2013-12" db="EMBL/GenBank/DDBJ databases">
        <authorList>
            <person name="Yu Y."/>
            <person name="Lee S."/>
            <person name="de Baynast K."/>
            <person name="Wissotski M."/>
            <person name="Liu L."/>
            <person name="Talag J."/>
            <person name="Goicoechea J."/>
            <person name="Angelova A."/>
            <person name="Jetty R."/>
            <person name="Kudrna D."/>
            <person name="Golser W."/>
            <person name="Rivera L."/>
            <person name="Zhang J."/>
            <person name="Wing R."/>
        </authorList>
    </citation>
    <scope>NUCLEOTIDE SEQUENCE</scope>
</reference>
<dbReference type="EnsemblPlants" id="LPERR02G04860.1">
    <property type="protein sequence ID" value="LPERR02G04860.1"/>
    <property type="gene ID" value="LPERR02G04860"/>
</dbReference>
<dbReference type="GO" id="GO:0008168">
    <property type="term" value="F:methyltransferase activity"/>
    <property type="evidence" value="ECO:0007669"/>
    <property type="project" value="InterPro"/>
</dbReference>
<comment type="similarity">
    <text evidence="2 15">Belongs to the aldehyde dehydrogenase family.</text>
</comment>
<evidence type="ECO:0000256" key="5">
    <source>
        <dbReference type="ARBA" id="ARBA00019842"/>
    </source>
</evidence>
<dbReference type="Pfam" id="PF00397">
    <property type="entry name" value="WW"/>
    <property type="match status" value="1"/>
</dbReference>
<comment type="catalytic activity">
    <reaction evidence="12">
        <text>a 5'-end (N(7)-methyl 5'-triphosphoguanosine)-ribonucleoside in snRNA + S-adenosyl-L-methionine = a 5'-end (N(2),N(7)-dimethyl 5'-triphosphoguanosine)-ribonucleoside in snRNA + S-adenosyl-L-homocysteine + H(+)</text>
        <dbReference type="Rhea" id="RHEA:78471"/>
        <dbReference type="Rhea" id="RHEA-COMP:19085"/>
        <dbReference type="Rhea" id="RHEA-COMP:19087"/>
        <dbReference type="ChEBI" id="CHEBI:15378"/>
        <dbReference type="ChEBI" id="CHEBI:57856"/>
        <dbReference type="ChEBI" id="CHEBI:59789"/>
        <dbReference type="ChEBI" id="CHEBI:156461"/>
        <dbReference type="ChEBI" id="CHEBI:172880"/>
    </reaction>
    <physiologicalReaction direction="left-to-right" evidence="12">
        <dbReference type="Rhea" id="RHEA:78472"/>
    </physiologicalReaction>
</comment>
<evidence type="ECO:0000256" key="10">
    <source>
        <dbReference type="ARBA" id="ARBA00048740"/>
    </source>
</evidence>
<dbReference type="PROSITE" id="PS01159">
    <property type="entry name" value="WW_DOMAIN_1"/>
    <property type="match status" value="1"/>
</dbReference>
<evidence type="ECO:0000256" key="9">
    <source>
        <dbReference type="ARBA" id="ARBA00047418"/>
    </source>
</evidence>
<feature type="compositionally biased region" description="Basic and acidic residues" evidence="16">
    <location>
        <begin position="395"/>
        <end position="405"/>
    </location>
</feature>
<dbReference type="Gene3D" id="3.40.50.150">
    <property type="entry name" value="Vaccinia Virus protein VP39"/>
    <property type="match status" value="1"/>
</dbReference>
<dbReference type="GO" id="GO:0036261">
    <property type="term" value="P:7-methylguanosine cap hypermethylation"/>
    <property type="evidence" value="ECO:0007669"/>
    <property type="project" value="InterPro"/>
</dbReference>
<dbReference type="Proteomes" id="UP000032180">
    <property type="component" value="Chromosome 2"/>
</dbReference>
<dbReference type="InterPro" id="IPR016162">
    <property type="entry name" value="Ald_DH_N"/>
</dbReference>
<dbReference type="InterPro" id="IPR016163">
    <property type="entry name" value="Ald_DH_C"/>
</dbReference>
<feature type="region of interest" description="Disordered" evidence="16">
    <location>
        <begin position="42"/>
        <end position="74"/>
    </location>
</feature>
<keyword evidence="6 15" id="KW-0560">Oxidoreductase</keyword>
<dbReference type="EC" id="1.2.1.24" evidence="3"/>
<dbReference type="SUPFAM" id="SSF51045">
    <property type="entry name" value="WW domain"/>
    <property type="match status" value="1"/>
</dbReference>
<evidence type="ECO:0000256" key="6">
    <source>
        <dbReference type="ARBA" id="ARBA00023002"/>
    </source>
</evidence>
<evidence type="ECO:0000256" key="3">
    <source>
        <dbReference type="ARBA" id="ARBA00013051"/>
    </source>
</evidence>
<evidence type="ECO:0000256" key="12">
    <source>
        <dbReference type="ARBA" id="ARBA00049075"/>
    </source>
</evidence>
<dbReference type="AlphaFoldDB" id="A0A0D9VCS5"/>
<comment type="pathway">
    <text evidence="1">Amino-acid degradation; 4-aminobutanoate degradation.</text>
</comment>
<accession>A0A0D9VCS5</accession>
<dbReference type="Pfam" id="PF00171">
    <property type="entry name" value="Aldedh"/>
    <property type="match status" value="2"/>
</dbReference>
<dbReference type="FunFam" id="3.40.605.10:FF:000026">
    <property type="entry name" value="Aldehyde dehydrogenase, putative"/>
    <property type="match status" value="1"/>
</dbReference>
<evidence type="ECO:0000256" key="13">
    <source>
        <dbReference type="ARBA" id="ARBA00049790"/>
    </source>
</evidence>
<dbReference type="InterPro" id="IPR016160">
    <property type="entry name" value="Ald_DH_CS_CYS"/>
</dbReference>
<evidence type="ECO:0000313" key="18">
    <source>
        <dbReference type="EnsemblPlants" id="LPERR02G04860.1"/>
    </source>
</evidence>
<dbReference type="eggNOG" id="KOG2730">
    <property type="taxonomic scope" value="Eukaryota"/>
</dbReference>
<protein>
    <recommendedName>
        <fullName evidence="5">Succinate-semialdehyde dehydrogenase, mitochondrial</fullName>
        <ecNumber evidence="3">1.2.1.24</ecNumber>
    </recommendedName>
    <alternativeName>
        <fullName evidence="13">Cap-specific guanine-N(2) methyltransferase</fullName>
    </alternativeName>
    <alternativeName>
        <fullName evidence="8">NAD(+)-dependent succinic semialdehyde dehydrogenase</fullName>
    </alternativeName>
    <alternativeName>
        <fullName evidence="4">Trimethylguanosine synthase</fullName>
    </alternativeName>
</protein>
<evidence type="ECO:0000313" key="19">
    <source>
        <dbReference type="Proteomes" id="UP000032180"/>
    </source>
</evidence>
<evidence type="ECO:0000256" key="8">
    <source>
        <dbReference type="ARBA" id="ARBA00030806"/>
    </source>
</evidence>
<dbReference type="InterPro" id="IPR050740">
    <property type="entry name" value="Aldehyde_DH_Superfamily"/>
</dbReference>
<dbReference type="InterPro" id="IPR016161">
    <property type="entry name" value="Ald_DH/histidinol_DH"/>
</dbReference>
<dbReference type="Gramene" id="LPERR02G04860.1">
    <property type="protein sequence ID" value="LPERR02G04860.1"/>
    <property type="gene ID" value="LPERR02G04860"/>
</dbReference>
<feature type="region of interest" description="Disordered" evidence="16">
    <location>
        <begin position="372"/>
        <end position="405"/>
    </location>
</feature>
<dbReference type="eggNOG" id="KOG2451">
    <property type="taxonomic scope" value="Eukaryota"/>
</dbReference>
<dbReference type="STRING" id="77586.A0A0D9VCS5"/>
<dbReference type="PANTHER" id="PTHR43353">
    <property type="entry name" value="SUCCINATE-SEMIALDEHYDE DEHYDROGENASE, MITOCHONDRIAL"/>
    <property type="match status" value="1"/>
</dbReference>
<reference evidence="18 19" key="1">
    <citation type="submission" date="2012-08" db="EMBL/GenBank/DDBJ databases">
        <title>Oryza genome evolution.</title>
        <authorList>
            <person name="Wing R.A."/>
        </authorList>
    </citation>
    <scope>NUCLEOTIDE SEQUENCE</scope>
</reference>
<dbReference type="Gene3D" id="3.40.605.10">
    <property type="entry name" value="Aldehyde Dehydrogenase, Chain A, domain 1"/>
    <property type="match status" value="2"/>
</dbReference>
<reference evidence="18" key="3">
    <citation type="submission" date="2015-04" db="UniProtKB">
        <authorList>
            <consortium name="EnsemblPlants"/>
        </authorList>
    </citation>
    <scope>IDENTIFICATION</scope>
</reference>
<dbReference type="SUPFAM" id="SSF53720">
    <property type="entry name" value="ALDH-like"/>
    <property type="match status" value="1"/>
</dbReference>
<dbReference type="GO" id="GO:0004777">
    <property type="term" value="F:succinate-semialdehyde dehydrogenase (NAD+) activity"/>
    <property type="evidence" value="ECO:0007669"/>
    <property type="project" value="UniProtKB-EC"/>
</dbReference>
<evidence type="ECO:0000256" key="16">
    <source>
        <dbReference type="SAM" id="MobiDB-lite"/>
    </source>
</evidence>
<dbReference type="PROSITE" id="PS00687">
    <property type="entry name" value="ALDEHYDE_DEHYDR_GLU"/>
    <property type="match status" value="1"/>
</dbReference>
<comment type="catalytic activity">
    <reaction evidence="10">
        <text>a 5'-end (N(7)-methyl 5'-triphosphoguanosine)-ribonucleoside in snoRNA + S-adenosyl-L-methionine = a 5'-end (N(2),N(7)-dimethyl 5'-triphosphoguanosine)-ribonucleoside in snoRNA + S-adenosyl-L-homocysteine + H(+)</text>
        <dbReference type="Rhea" id="RHEA:78475"/>
        <dbReference type="Rhea" id="RHEA-COMP:19086"/>
        <dbReference type="Rhea" id="RHEA-COMP:19088"/>
        <dbReference type="ChEBI" id="CHEBI:15378"/>
        <dbReference type="ChEBI" id="CHEBI:57856"/>
        <dbReference type="ChEBI" id="CHEBI:59789"/>
        <dbReference type="ChEBI" id="CHEBI:156461"/>
        <dbReference type="ChEBI" id="CHEBI:172880"/>
    </reaction>
    <physiologicalReaction direction="left-to-right" evidence="10">
        <dbReference type="Rhea" id="RHEA:78476"/>
    </physiologicalReaction>
</comment>
<dbReference type="InterPro" id="IPR029063">
    <property type="entry name" value="SAM-dependent_MTases_sf"/>
</dbReference>
<dbReference type="FunFam" id="3.40.605.10:FF:000057">
    <property type="entry name" value="Succinate-semialdehyde dehydrogenase mitochondrial"/>
    <property type="match status" value="1"/>
</dbReference>
<dbReference type="HOGENOM" id="CLU_273462_0_0_1"/>
<dbReference type="CDD" id="cd00201">
    <property type="entry name" value="WW"/>
    <property type="match status" value="1"/>
</dbReference>
<evidence type="ECO:0000256" key="11">
    <source>
        <dbReference type="ARBA" id="ARBA00048763"/>
    </source>
</evidence>
<name>A0A0D9VCS5_9ORYZ</name>
<dbReference type="CDD" id="cd02440">
    <property type="entry name" value="AdoMet_MTases"/>
    <property type="match status" value="1"/>
</dbReference>
<keyword evidence="19" id="KW-1185">Reference proteome</keyword>
<evidence type="ECO:0000256" key="7">
    <source>
        <dbReference type="ARBA" id="ARBA00025783"/>
    </source>
</evidence>
<feature type="active site" evidence="14">
    <location>
        <position position="948"/>
    </location>
</feature>
<comment type="catalytic activity">
    <reaction evidence="11">
        <text>a 5'-end (N(2),N(7)-dimethyl 5'-triphosphoguanosine)-ribonucleoside in snRNA + S-adenosyl-L-methionine = a 5'-end (N(2),N(2),N(7)-trimethyl 5'-triphosphoguanosine)-ribonucleoside in snRNA + S-adenosyl-L-homocysteine + H(+)</text>
        <dbReference type="Rhea" id="RHEA:78479"/>
        <dbReference type="Rhea" id="RHEA-COMP:19087"/>
        <dbReference type="Rhea" id="RHEA-COMP:19089"/>
        <dbReference type="ChEBI" id="CHEBI:15378"/>
        <dbReference type="ChEBI" id="CHEBI:57856"/>
        <dbReference type="ChEBI" id="CHEBI:59789"/>
        <dbReference type="ChEBI" id="CHEBI:167623"/>
        <dbReference type="ChEBI" id="CHEBI:172880"/>
    </reaction>
    <physiologicalReaction direction="left-to-right" evidence="11">
        <dbReference type="Rhea" id="RHEA:78480"/>
    </physiologicalReaction>
</comment>
<dbReference type="InterPro" id="IPR019012">
    <property type="entry name" value="RNA_cap_Gua-N2-MeTrfase"/>
</dbReference>
<dbReference type="SUPFAM" id="SSF53335">
    <property type="entry name" value="S-adenosyl-L-methionine-dependent methyltransferases"/>
    <property type="match status" value="1"/>
</dbReference>
<dbReference type="FunFam" id="3.40.309.10:FF:000004">
    <property type="entry name" value="Succinate-semialdehyde dehydrogenase I"/>
    <property type="match status" value="1"/>
</dbReference>
<evidence type="ECO:0000256" key="4">
    <source>
        <dbReference type="ARBA" id="ARBA00018517"/>
    </source>
</evidence>
<organism evidence="18 19">
    <name type="scientific">Leersia perrieri</name>
    <dbReference type="NCBI Taxonomy" id="77586"/>
    <lineage>
        <taxon>Eukaryota</taxon>
        <taxon>Viridiplantae</taxon>
        <taxon>Streptophyta</taxon>
        <taxon>Embryophyta</taxon>
        <taxon>Tracheophyta</taxon>
        <taxon>Spermatophyta</taxon>
        <taxon>Magnoliopsida</taxon>
        <taxon>Liliopsida</taxon>
        <taxon>Poales</taxon>
        <taxon>Poaceae</taxon>
        <taxon>BOP clade</taxon>
        <taxon>Oryzoideae</taxon>
        <taxon>Oryzeae</taxon>
        <taxon>Oryzinae</taxon>
        <taxon>Leersia</taxon>
    </lineage>
</organism>
<dbReference type="CDD" id="cd07103">
    <property type="entry name" value="ALDH_F5_SSADH_GabD"/>
    <property type="match status" value="1"/>
</dbReference>
<feature type="domain" description="WW" evidence="17">
    <location>
        <begin position="338"/>
        <end position="366"/>
    </location>
</feature>
<evidence type="ECO:0000256" key="1">
    <source>
        <dbReference type="ARBA" id="ARBA00005176"/>
    </source>
</evidence>